<dbReference type="AlphaFoldDB" id="A0AAW9SGD5"/>
<evidence type="ECO:0000313" key="1">
    <source>
        <dbReference type="EMBL" id="MEN7550880.1"/>
    </source>
</evidence>
<name>A0AAW9SGD5_9BACT</name>
<comment type="caution">
    <text evidence="1">The sequence shown here is derived from an EMBL/GenBank/DDBJ whole genome shotgun (WGS) entry which is preliminary data.</text>
</comment>
<gene>
    <name evidence="1" type="ORF">AAG747_23370</name>
</gene>
<dbReference type="RefSeq" id="WP_346823660.1">
    <property type="nucleotide sequence ID" value="NZ_JBDKWZ010000017.1"/>
</dbReference>
<dbReference type="Pfam" id="PF20420">
    <property type="entry name" value="DUF6702"/>
    <property type="match status" value="1"/>
</dbReference>
<sequence>MPVSTILYIAYLLASFHPIHIGISNIEYNANHKSLEITHKIFLDDFENAVKTEMGVELKLGSENVHPDKEAYIQQFIEKHFWIKVNNKTKSPTYIGNETDFEAIWIYQEVPNVKKLKKVEVGNSVLLNIFDDQKNIIHFKYLENHKSGLLSQDQAKETFHF</sequence>
<proteinExistence type="predicted"/>
<accession>A0AAW9SGD5</accession>
<protein>
    <submittedName>
        <fullName evidence="1">DUF6702 family protein</fullName>
    </submittedName>
</protein>
<dbReference type="InterPro" id="IPR046525">
    <property type="entry name" value="DUF6702"/>
</dbReference>
<dbReference type="EMBL" id="JBDKWZ010000017">
    <property type="protein sequence ID" value="MEN7550880.1"/>
    <property type="molecule type" value="Genomic_DNA"/>
</dbReference>
<reference evidence="1 2" key="1">
    <citation type="submission" date="2024-04" db="EMBL/GenBank/DDBJ databases">
        <title>Novel genus in family Flammeovirgaceae.</title>
        <authorList>
            <person name="Nguyen T.H."/>
            <person name="Vuong T.Q."/>
            <person name="Le H."/>
            <person name="Kim S.-G."/>
        </authorList>
    </citation>
    <scope>NUCLEOTIDE SEQUENCE [LARGE SCALE GENOMIC DNA]</scope>
    <source>
        <strain evidence="1 2">JCM 23209</strain>
    </source>
</reference>
<keyword evidence="2" id="KW-1185">Reference proteome</keyword>
<dbReference type="Proteomes" id="UP001403385">
    <property type="component" value="Unassembled WGS sequence"/>
</dbReference>
<organism evidence="1 2">
    <name type="scientific">Rapidithrix thailandica</name>
    <dbReference type="NCBI Taxonomy" id="413964"/>
    <lineage>
        <taxon>Bacteria</taxon>
        <taxon>Pseudomonadati</taxon>
        <taxon>Bacteroidota</taxon>
        <taxon>Cytophagia</taxon>
        <taxon>Cytophagales</taxon>
        <taxon>Flammeovirgaceae</taxon>
        <taxon>Rapidithrix</taxon>
    </lineage>
</organism>
<evidence type="ECO:0000313" key="2">
    <source>
        <dbReference type="Proteomes" id="UP001403385"/>
    </source>
</evidence>